<dbReference type="Proteomes" id="UP001189624">
    <property type="component" value="Chromosome 2"/>
</dbReference>
<dbReference type="AlphaFoldDB" id="A0AA86S956"/>
<proteinExistence type="predicted"/>
<dbReference type="Gramene" id="rna-AYBTSS11_LOCUS5820">
    <property type="protein sequence ID" value="CAJ1932443.1"/>
    <property type="gene ID" value="gene-AYBTSS11_LOCUS5820"/>
</dbReference>
<dbReference type="GO" id="GO:0035514">
    <property type="term" value="F:DNA demethylase activity"/>
    <property type="evidence" value="ECO:0007669"/>
    <property type="project" value="InterPro"/>
</dbReference>
<keyword evidence="3" id="KW-1185">Reference proteome</keyword>
<evidence type="ECO:0000256" key="1">
    <source>
        <dbReference type="SAM" id="MobiDB-lite"/>
    </source>
</evidence>
<dbReference type="GO" id="GO:0141166">
    <property type="term" value="P:chromosomal 5-methylcytosine DNA demethylation pathway"/>
    <property type="evidence" value="ECO:0007669"/>
    <property type="project" value="InterPro"/>
</dbReference>
<gene>
    <name evidence="2" type="ORF">AYBTSS11_LOCUS5820</name>
</gene>
<organism evidence="2 3">
    <name type="scientific">Sphenostylis stenocarpa</name>
    <dbReference type="NCBI Taxonomy" id="92480"/>
    <lineage>
        <taxon>Eukaryota</taxon>
        <taxon>Viridiplantae</taxon>
        <taxon>Streptophyta</taxon>
        <taxon>Embryophyta</taxon>
        <taxon>Tracheophyta</taxon>
        <taxon>Spermatophyta</taxon>
        <taxon>Magnoliopsida</taxon>
        <taxon>eudicotyledons</taxon>
        <taxon>Gunneridae</taxon>
        <taxon>Pentapetalae</taxon>
        <taxon>rosids</taxon>
        <taxon>fabids</taxon>
        <taxon>Fabales</taxon>
        <taxon>Fabaceae</taxon>
        <taxon>Papilionoideae</taxon>
        <taxon>50 kb inversion clade</taxon>
        <taxon>NPAAA clade</taxon>
        <taxon>indigoferoid/millettioid clade</taxon>
        <taxon>Phaseoleae</taxon>
        <taxon>Sphenostylis</taxon>
    </lineage>
</organism>
<dbReference type="PANTHER" id="PTHR46213">
    <property type="entry name" value="TRANSCRIPTIONAL ACTIVATOR DEMETER"/>
    <property type="match status" value="1"/>
</dbReference>
<feature type="compositionally biased region" description="Acidic residues" evidence="1">
    <location>
        <begin position="1"/>
        <end position="10"/>
    </location>
</feature>
<feature type="region of interest" description="Disordered" evidence="1">
    <location>
        <begin position="1"/>
        <end position="86"/>
    </location>
</feature>
<dbReference type="GO" id="GO:0019104">
    <property type="term" value="F:DNA N-glycosylase activity"/>
    <property type="evidence" value="ECO:0007669"/>
    <property type="project" value="InterPro"/>
</dbReference>
<evidence type="ECO:0000313" key="2">
    <source>
        <dbReference type="EMBL" id="CAJ1932443.1"/>
    </source>
</evidence>
<sequence>MTNVDIEEQDSCTPETSAKSKLTGQYPVEDDVKKRKDREEINDDNLPRKVPKKVYRPKVFSQITNRTNKSHAKGRTPKPSTPKQRTSYVRTRQLFTEGSSVSNNELGIEYNSLQSYQTLSYLSGSCLLQSRQIGPNFPLLFKKKRAARQKACLKKFLIPFQKGTRSKSFVRRRRDWVDFSVEGSTFKSKKLITRIRKVRIYMKKGGRNTEKLFQLVPYKRSMDVLLDEETLRVWNLLKEEKGHEEHDQTKKQYWDFIRKLFQLKVESFIEHMHVIQGDRRFLPWKGSVLDSVIGVFLTQNVADYLSSNAYMTLASKFPVKNYEPNGITNNVDCNTKREEGVKEKKVEEKEEEKVEKVSEKVDFVDGEKKSNEKKSKNKEEKEKLMEEKREYWNTLRKIHTKEYRESDEMDSVDWEAVRRAKAKEVAATISARGQHNIIGGRIQHLLNNLMHSNGSLDLEWLRHAPPKEVKEYLLTIHGLGLKSVECIRLLTLCHSAFPVDINVARIVVRLGWVPIQPLPESIQIHNLEMFPDSNKIQQYLWPRLCTLDPRQLYYPSS</sequence>
<reference evidence="2" key="1">
    <citation type="submission" date="2023-10" db="EMBL/GenBank/DDBJ databases">
        <authorList>
            <person name="Domelevo Entfellner J.-B."/>
        </authorList>
    </citation>
    <scope>NUCLEOTIDE SEQUENCE</scope>
</reference>
<dbReference type="GO" id="GO:0006281">
    <property type="term" value="P:DNA repair"/>
    <property type="evidence" value="ECO:0007669"/>
    <property type="project" value="InterPro"/>
</dbReference>
<protein>
    <submittedName>
        <fullName evidence="2">Uncharacterized protein</fullName>
    </submittedName>
</protein>
<feature type="compositionally biased region" description="Polar residues" evidence="1">
    <location>
        <begin position="11"/>
        <end position="23"/>
    </location>
</feature>
<name>A0AA86S956_9FABA</name>
<accession>A0AA86S956</accession>
<dbReference type="SUPFAM" id="SSF48150">
    <property type="entry name" value="DNA-glycosylase"/>
    <property type="match status" value="1"/>
</dbReference>
<dbReference type="InterPro" id="IPR023170">
    <property type="entry name" value="HhH_base_excis_C"/>
</dbReference>
<evidence type="ECO:0000313" key="3">
    <source>
        <dbReference type="Proteomes" id="UP001189624"/>
    </source>
</evidence>
<dbReference type="InterPro" id="IPR011257">
    <property type="entry name" value="DNA_glycosylase"/>
</dbReference>
<dbReference type="Gene3D" id="1.10.340.30">
    <property type="entry name" value="Hypothetical protein, domain 2"/>
    <property type="match status" value="1"/>
</dbReference>
<dbReference type="InterPro" id="IPR044811">
    <property type="entry name" value="DME/ROS1"/>
</dbReference>
<dbReference type="PANTHER" id="PTHR46213:SF26">
    <property type="entry name" value="HHH-GPD BASE EXCISION DNA REPAIR FAMILY PROTEIN"/>
    <property type="match status" value="1"/>
</dbReference>
<dbReference type="Gene3D" id="1.10.1670.10">
    <property type="entry name" value="Helix-hairpin-Helix base-excision DNA repair enzymes (C-terminal)"/>
    <property type="match status" value="1"/>
</dbReference>
<feature type="compositionally biased region" description="Basic and acidic residues" evidence="1">
    <location>
        <begin position="30"/>
        <end position="39"/>
    </location>
</feature>
<dbReference type="EMBL" id="OY731399">
    <property type="protein sequence ID" value="CAJ1932443.1"/>
    <property type="molecule type" value="Genomic_DNA"/>
</dbReference>